<dbReference type="InterPro" id="IPR007386">
    <property type="entry name" value="DUF447_N"/>
</dbReference>
<accession>A0ABT5X764</accession>
<evidence type="ECO:0000313" key="3">
    <source>
        <dbReference type="EMBL" id="MDF0590540.1"/>
    </source>
</evidence>
<dbReference type="RefSeq" id="WP_316966287.1">
    <property type="nucleotide sequence ID" value="NZ_JARFPK010000014.1"/>
</dbReference>
<feature type="domain" description="DUF447" evidence="1">
    <location>
        <begin position="18"/>
        <end position="122"/>
    </location>
</feature>
<name>A0ABT5X764_9EURY</name>
<dbReference type="Proteomes" id="UP001220010">
    <property type="component" value="Unassembled WGS sequence"/>
</dbReference>
<dbReference type="Gene3D" id="2.30.110.10">
    <property type="entry name" value="Electron Transport, Fmn-binding Protein, Chain A"/>
    <property type="match status" value="1"/>
</dbReference>
<sequence>MIYDLEDIEELGIFDGINEIIATTKGGKGVPNAAPMGLIKEGDSLSIRLFVGSHTRDNILAKRKFVANVSHDPILFVETALGDIPEDMFVERDGELTLRDAEAWALFRCEPKDLDISLPEAEFVRGEVLGREFRAVNRGVNLVVEAAVAATRYVALRSDIYLEEIFRIRRIVGRCGGPREIEAMDRLEELIEQTDGD</sequence>
<evidence type="ECO:0000259" key="2">
    <source>
        <dbReference type="Pfam" id="PF20766"/>
    </source>
</evidence>
<dbReference type="InterPro" id="IPR049288">
    <property type="entry name" value="DUF447_C"/>
</dbReference>
<dbReference type="Pfam" id="PF04289">
    <property type="entry name" value="DUF447_N"/>
    <property type="match status" value="1"/>
</dbReference>
<reference evidence="3 4" key="1">
    <citation type="submission" date="2023-03" db="EMBL/GenBank/DDBJ databases">
        <title>WGS of Methanotrichaceae archaeon Mx.</title>
        <authorList>
            <person name="Sorokin D.Y."/>
            <person name="Merkel A.Y."/>
        </authorList>
    </citation>
    <scope>NUCLEOTIDE SEQUENCE [LARGE SCALE GENOMIC DNA]</scope>
    <source>
        <strain evidence="3 4">Mx</strain>
    </source>
</reference>
<comment type="caution">
    <text evidence="3">The sequence shown here is derived from an EMBL/GenBank/DDBJ whole genome shotgun (WGS) entry which is preliminary data.</text>
</comment>
<evidence type="ECO:0000313" key="4">
    <source>
        <dbReference type="Proteomes" id="UP001220010"/>
    </source>
</evidence>
<dbReference type="EMBL" id="JARFPK010000014">
    <property type="protein sequence ID" value="MDF0590540.1"/>
    <property type="molecule type" value="Genomic_DNA"/>
</dbReference>
<keyword evidence="4" id="KW-1185">Reference proteome</keyword>
<dbReference type="InterPro" id="IPR012349">
    <property type="entry name" value="Split_barrel_FMN-bd"/>
</dbReference>
<evidence type="ECO:0000259" key="1">
    <source>
        <dbReference type="Pfam" id="PF04289"/>
    </source>
</evidence>
<organism evidence="3 4">
    <name type="scientific">Candidatus Methanocrinis natronophilus</name>
    <dbReference type="NCBI Taxonomy" id="3033396"/>
    <lineage>
        <taxon>Archaea</taxon>
        <taxon>Methanobacteriati</taxon>
        <taxon>Methanobacteriota</taxon>
        <taxon>Stenosarchaea group</taxon>
        <taxon>Methanomicrobia</taxon>
        <taxon>Methanotrichales</taxon>
        <taxon>Methanotrichaceae</taxon>
        <taxon>Methanocrinis</taxon>
    </lineage>
</organism>
<protein>
    <submittedName>
        <fullName evidence="3">DUF447 family protein</fullName>
    </submittedName>
</protein>
<dbReference type="Gene3D" id="1.20.58.290">
    <property type="entry name" value="Hypothetical membrane protein ta0354_69_121"/>
    <property type="match status" value="1"/>
</dbReference>
<feature type="domain" description="DUF447" evidence="2">
    <location>
        <begin position="137"/>
        <end position="189"/>
    </location>
</feature>
<gene>
    <name evidence="3" type="ORF">P0O15_05040</name>
</gene>
<dbReference type="Pfam" id="PF20766">
    <property type="entry name" value="DUF447_C"/>
    <property type="match status" value="1"/>
</dbReference>
<proteinExistence type="predicted"/>
<dbReference type="SUPFAM" id="SSF50475">
    <property type="entry name" value="FMN-binding split barrel"/>
    <property type="match status" value="1"/>
</dbReference>